<dbReference type="Proteomes" id="UP000050761">
    <property type="component" value="Unassembled WGS sequence"/>
</dbReference>
<dbReference type="EMBL" id="UZAH01033107">
    <property type="protein sequence ID" value="VDP26339.1"/>
    <property type="molecule type" value="Genomic_DNA"/>
</dbReference>
<evidence type="ECO:0000313" key="1">
    <source>
        <dbReference type="EMBL" id="VDP26339.1"/>
    </source>
</evidence>
<keyword evidence="2" id="KW-1185">Reference proteome</keyword>
<proteinExistence type="predicted"/>
<dbReference type="WBParaSite" id="HPBE_0002155001-mRNA-1">
    <property type="protein sequence ID" value="HPBE_0002155001-mRNA-1"/>
    <property type="gene ID" value="HPBE_0002155001"/>
</dbReference>
<sequence length="105" mass="12077">MIWNRLSTNAAYLSSLLEVIHHDGWKEEKSHSEALQWSLTDFALFVAEFWQHVGVLMPNSGIVYASASLDDALKHLGLGELVCMSPYKSDQWSLETRHWIRDRFG</sequence>
<evidence type="ECO:0000313" key="3">
    <source>
        <dbReference type="WBParaSite" id="HPBE_0002155001-mRNA-1"/>
    </source>
</evidence>
<reference evidence="3" key="2">
    <citation type="submission" date="2019-09" db="UniProtKB">
        <authorList>
            <consortium name="WormBaseParasite"/>
        </authorList>
    </citation>
    <scope>IDENTIFICATION</scope>
</reference>
<gene>
    <name evidence="1" type="ORF">HPBE_LOCUS21549</name>
</gene>
<protein>
    <submittedName>
        <fullName evidence="3">MEDS domain-containing protein</fullName>
    </submittedName>
</protein>
<name>A0A183GGF9_HELPZ</name>
<evidence type="ECO:0000313" key="2">
    <source>
        <dbReference type="Proteomes" id="UP000050761"/>
    </source>
</evidence>
<accession>A0A3P8FTG4</accession>
<reference evidence="1 2" key="1">
    <citation type="submission" date="2018-11" db="EMBL/GenBank/DDBJ databases">
        <authorList>
            <consortium name="Pathogen Informatics"/>
        </authorList>
    </citation>
    <scope>NUCLEOTIDE SEQUENCE [LARGE SCALE GENOMIC DNA]</scope>
</reference>
<dbReference type="AlphaFoldDB" id="A0A183GGF9"/>
<accession>A0A183GGF9</accession>
<organism evidence="2 3">
    <name type="scientific">Heligmosomoides polygyrus</name>
    <name type="common">Parasitic roundworm</name>
    <dbReference type="NCBI Taxonomy" id="6339"/>
    <lineage>
        <taxon>Eukaryota</taxon>
        <taxon>Metazoa</taxon>
        <taxon>Ecdysozoa</taxon>
        <taxon>Nematoda</taxon>
        <taxon>Chromadorea</taxon>
        <taxon>Rhabditida</taxon>
        <taxon>Rhabditina</taxon>
        <taxon>Rhabditomorpha</taxon>
        <taxon>Strongyloidea</taxon>
        <taxon>Heligmosomidae</taxon>
        <taxon>Heligmosomoides</taxon>
    </lineage>
</organism>